<gene>
    <name evidence="2" type="ORF">JVT61DRAFT_53</name>
</gene>
<name>A0A8I2YXT7_9AGAM</name>
<evidence type="ECO:0000313" key="2">
    <source>
        <dbReference type="EMBL" id="KAG6381474.1"/>
    </source>
</evidence>
<accession>A0A8I2YXT7</accession>
<protein>
    <submittedName>
        <fullName evidence="2">Uncharacterized protein</fullName>
    </submittedName>
</protein>
<comment type="caution">
    <text evidence="2">The sequence shown here is derived from an EMBL/GenBank/DDBJ whole genome shotgun (WGS) entry which is preliminary data.</text>
</comment>
<dbReference type="Proteomes" id="UP000683000">
    <property type="component" value="Unassembled WGS sequence"/>
</dbReference>
<evidence type="ECO:0000256" key="1">
    <source>
        <dbReference type="SAM" id="MobiDB-lite"/>
    </source>
</evidence>
<feature type="compositionally biased region" description="Polar residues" evidence="1">
    <location>
        <begin position="218"/>
        <end position="230"/>
    </location>
</feature>
<sequence>MIPSTSGSGVLPDLDCPAMPMPAVSVPPTMKTACQCGPPCPRPLCRRAGAKRCSCAMCLSHCTEVGGCPFHPAIHDSGNHEGDRDLSEVVEHPEPPSLPAPLAQAADAEGSGYGDCIAVITANLATQGLPMPQLPGHVPSLQFLLHYATTTPARSLPLPLPHGTVSSTFDIPSSPSSNNPSFLGVLNPPSSPFEDASALYDGTFEPLSQFNDCPPTPTGTQPSAPLSEQRSSSPVTPTPSCPMLAPAPSFMRPATSRHSTCKQPRITNQLDPLWSEDLQQLVKQRSERDRISEQR</sequence>
<keyword evidence="3" id="KW-1185">Reference proteome</keyword>
<evidence type="ECO:0000313" key="3">
    <source>
        <dbReference type="Proteomes" id="UP000683000"/>
    </source>
</evidence>
<organism evidence="2 3">
    <name type="scientific">Boletus reticuloceps</name>
    <dbReference type="NCBI Taxonomy" id="495285"/>
    <lineage>
        <taxon>Eukaryota</taxon>
        <taxon>Fungi</taxon>
        <taxon>Dikarya</taxon>
        <taxon>Basidiomycota</taxon>
        <taxon>Agaricomycotina</taxon>
        <taxon>Agaricomycetes</taxon>
        <taxon>Agaricomycetidae</taxon>
        <taxon>Boletales</taxon>
        <taxon>Boletineae</taxon>
        <taxon>Boletaceae</taxon>
        <taxon>Boletoideae</taxon>
        <taxon>Boletus</taxon>
    </lineage>
</organism>
<dbReference type="AlphaFoldDB" id="A0A8I2YXT7"/>
<feature type="compositionally biased region" description="Low complexity" evidence="1">
    <location>
        <begin position="172"/>
        <end position="181"/>
    </location>
</feature>
<feature type="region of interest" description="Disordered" evidence="1">
    <location>
        <begin position="204"/>
        <end position="273"/>
    </location>
</feature>
<dbReference type="EMBL" id="JAGFBS010000001">
    <property type="protein sequence ID" value="KAG6381474.1"/>
    <property type="molecule type" value="Genomic_DNA"/>
</dbReference>
<feature type="region of interest" description="Disordered" evidence="1">
    <location>
        <begin position="169"/>
        <end position="188"/>
    </location>
</feature>
<reference evidence="2" key="1">
    <citation type="submission" date="2021-03" db="EMBL/GenBank/DDBJ databases">
        <title>Evolutionary innovations through gain and loss of genes in the ectomycorrhizal Boletales.</title>
        <authorList>
            <person name="Wu G."/>
            <person name="Miyauchi S."/>
            <person name="Morin E."/>
            <person name="Yang Z.-L."/>
            <person name="Xu J."/>
            <person name="Martin F.M."/>
        </authorList>
    </citation>
    <scope>NUCLEOTIDE SEQUENCE</scope>
    <source>
        <strain evidence="2">BR01</strain>
    </source>
</reference>
<proteinExistence type="predicted"/>
<feature type="compositionally biased region" description="Polar residues" evidence="1">
    <location>
        <begin position="256"/>
        <end position="270"/>
    </location>
</feature>